<keyword evidence="9 11" id="KW-0378">Hydrolase</keyword>
<dbReference type="UniPathway" id="UPA00060"/>
<dbReference type="GO" id="GO:0009228">
    <property type="term" value="P:thiamine biosynthetic process"/>
    <property type="evidence" value="ECO:0007669"/>
    <property type="project" value="UniProtKB-KW"/>
</dbReference>
<evidence type="ECO:0000313" key="11">
    <source>
        <dbReference type="EMBL" id="QOY25557.1"/>
    </source>
</evidence>
<evidence type="ECO:0000256" key="6">
    <source>
        <dbReference type="ARBA" id="ARBA00013647"/>
    </source>
</evidence>
<evidence type="ECO:0000256" key="5">
    <source>
        <dbReference type="ARBA" id="ARBA00012684"/>
    </source>
</evidence>
<keyword evidence="7 9" id="KW-0784">Thiamine biosynthesis</keyword>
<dbReference type="Proteomes" id="UP000587477">
    <property type="component" value="Chromosome"/>
</dbReference>
<organism evidence="11 12">
    <name type="scientific">Bacillus velezensis</name>
    <dbReference type="NCBI Taxonomy" id="492670"/>
    <lineage>
        <taxon>Bacteria</taxon>
        <taxon>Bacillati</taxon>
        <taxon>Bacillota</taxon>
        <taxon>Bacilli</taxon>
        <taxon>Bacillales</taxon>
        <taxon>Bacillaceae</taxon>
        <taxon>Bacillus</taxon>
        <taxon>Bacillus amyloliquefaciens group</taxon>
    </lineage>
</organism>
<comment type="function">
    <text evidence="9">Catalyzes an amino-pyrimidine hydrolysis reaction at the C5' of the pyrimidine moiety of thiamine compounds, a reaction that is part of a thiamine salvage pathway.</text>
</comment>
<comment type="catalytic activity">
    <reaction evidence="8 9">
        <text>thiamine + H2O = 5-(2-hydroxyethyl)-4-methylthiazole + 4-amino-5-hydroxymethyl-2-methylpyrimidine + H(+)</text>
        <dbReference type="Rhea" id="RHEA:17509"/>
        <dbReference type="ChEBI" id="CHEBI:15377"/>
        <dbReference type="ChEBI" id="CHEBI:15378"/>
        <dbReference type="ChEBI" id="CHEBI:16892"/>
        <dbReference type="ChEBI" id="CHEBI:17957"/>
        <dbReference type="ChEBI" id="CHEBI:18385"/>
        <dbReference type="EC" id="3.5.99.2"/>
    </reaction>
</comment>
<reference evidence="12" key="1">
    <citation type="submission" date="2020-10" db="EMBL/GenBank/DDBJ databases">
        <title>Complete genome sequence of Bacillus velezensis NST6.</title>
        <authorList>
            <person name="Choi J."/>
        </authorList>
    </citation>
    <scope>NUCLEOTIDE SEQUENCE [LARGE SCALE GENOMIC DNA]</scope>
    <source>
        <strain evidence="12">NST6</strain>
    </source>
</reference>
<accession>A0A7W4LTH1</accession>
<dbReference type="GO" id="GO:0009229">
    <property type="term" value="P:thiamine diphosphate biosynthetic process"/>
    <property type="evidence" value="ECO:0007669"/>
    <property type="project" value="UniProtKB-UniPathway"/>
</dbReference>
<gene>
    <name evidence="11" type="primary">tenA</name>
    <name evidence="11" type="ORF">BACVE_000486</name>
</gene>
<comment type="catalytic activity">
    <reaction evidence="1 9">
        <text>4-amino-5-aminomethyl-2-methylpyrimidine + H2O = 4-amino-5-hydroxymethyl-2-methylpyrimidine + NH4(+)</text>
        <dbReference type="Rhea" id="RHEA:31799"/>
        <dbReference type="ChEBI" id="CHEBI:15377"/>
        <dbReference type="ChEBI" id="CHEBI:16892"/>
        <dbReference type="ChEBI" id="CHEBI:28938"/>
        <dbReference type="ChEBI" id="CHEBI:63416"/>
        <dbReference type="EC" id="3.5.99.2"/>
    </reaction>
</comment>
<proteinExistence type="inferred from homology"/>
<dbReference type="AlphaFoldDB" id="A0A7W4LTH1"/>
<dbReference type="InterPro" id="IPR050967">
    <property type="entry name" value="Thiamine_Salvage_TenA"/>
</dbReference>
<protein>
    <recommendedName>
        <fullName evidence="6 9">Aminopyrimidine aminohydrolase</fullName>
        <ecNumber evidence="5 9">3.5.99.2</ecNumber>
    </recommendedName>
</protein>
<evidence type="ECO:0000259" key="10">
    <source>
        <dbReference type="Pfam" id="PF03070"/>
    </source>
</evidence>
<dbReference type="Pfam" id="PF03070">
    <property type="entry name" value="TENA_THI-4"/>
    <property type="match status" value="1"/>
</dbReference>
<dbReference type="Gene3D" id="1.20.910.10">
    <property type="entry name" value="Heme oxygenase-like"/>
    <property type="match status" value="1"/>
</dbReference>
<evidence type="ECO:0000313" key="12">
    <source>
        <dbReference type="Proteomes" id="UP000587477"/>
    </source>
</evidence>
<evidence type="ECO:0000256" key="1">
    <source>
        <dbReference type="ARBA" id="ARBA00001881"/>
    </source>
</evidence>
<dbReference type="GO" id="GO:0050334">
    <property type="term" value="F:thiaminase activity"/>
    <property type="evidence" value="ECO:0007669"/>
    <property type="project" value="UniProtKB-EC"/>
</dbReference>
<dbReference type="InterPro" id="IPR016084">
    <property type="entry name" value="Haem_Oase-like_multi-hlx"/>
</dbReference>
<evidence type="ECO:0000256" key="4">
    <source>
        <dbReference type="ARBA" id="ARBA00011881"/>
    </source>
</evidence>
<dbReference type="PANTHER" id="PTHR43198">
    <property type="entry name" value="BIFUNCTIONAL TH2 PROTEIN"/>
    <property type="match status" value="1"/>
</dbReference>
<dbReference type="SUPFAM" id="SSF48613">
    <property type="entry name" value="Heme oxygenase-like"/>
    <property type="match status" value="1"/>
</dbReference>
<name>A0A7W4LTH1_BACVE</name>
<dbReference type="EC" id="3.5.99.2" evidence="5 9"/>
<comment type="subunit">
    <text evidence="4">Homotetramer.</text>
</comment>
<dbReference type="PANTHER" id="PTHR43198:SF2">
    <property type="entry name" value="SI:CH1073-67J19.1-RELATED"/>
    <property type="match status" value="1"/>
</dbReference>
<evidence type="ECO:0000256" key="3">
    <source>
        <dbReference type="ARBA" id="ARBA00010264"/>
    </source>
</evidence>
<dbReference type="NCBIfam" id="TIGR04306">
    <property type="entry name" value="salvage_TenA"/>
    <property type="match status" value="1"/>
</dbReference>
<sequence length="236" mass="27145">MMTFSEECRQAAAEWWDGSFVHPFVTGIGDGSLPIDRFSYYVLQDSYYLTHFAKVQAFGAAYAEDLFTTGRMAGHAQGTYEAEMALHREFTELLGITEEERAAFKPAPTAYSYTSHMYRSVMSGNFGEILAALLPCYWLYYEVGEHLKECKPEHPIYEKWIGTYGGDWFRQQVEEQISRFDEIAENSTEDILAKMKENFVISSYYEYQFWGMAYQKEGWSEKGGKEVESFGAARGN</sequence>
<dbReference type="CDD" id="cd19364">
    <property type="entry name" value="TenA_C_BsTenA-like"/>
    <property type="match status" value="1"/>
</dbReference>
<evidence type="ECO:0000256" key="2">
    <source>
        <dbReference type="ARBA" id="ARBA00004948"/>
    </source>
</evidence>
<comment type="pathway">
    <text evidence="2 9">Cofactor biosynthesis; thiamine diphosphate biosynthesis.</text>
</comment>
<evidence type="ECO:0000256" key="9">
    <source>
        <dbReference type="RuleBase" id="RU363093"/>
    </source>
</evidence>
<dbReference type="EMBL" id="CP063687">
    <property type="protein sequence ID" value="QOY25557.1"/>
    <property type="molecule type" value="Genomic_DNA"/>
</dbReference>
<comment type="similarity">
    <text evidence="3 9">Belongs to the TenA family.</text>
</comment>
<evidence type="ECO:0000256" key="7">
    <source>
        <dbReference type="ARBA" id="ARBA00022977"/>
    </source>
</evidence>
<feature type="domain" description="Thiaminase-2/PQQC" evidence="10">
    <location>
        <begin position="10"/>
        <end position="215"/>
    </location>
</feature>
<dbReference type="InterPro" id="IPR027574">
    <property type="entry name" value="Thiaminase_II"/>
</dbReference>
<dbReference type="InterPro" id="IPR004305">
    <property type="entry name" value="Thiaminase-2/PQQC"/>
</dbReference>
<evidence type="ECO:0000256" key="8">
    <source>
        <dbReference type="ARBA" id="ARBA00048337"/>
    </source>
</evidence>
<dbReference type="GO" id="GO:0005829">
    <property type="term" value="C:cytosol"/>
    <property type="evidence" value="ECO:0007669"/>
    <property type="project" value="TreeGrafter"/>
</dbReference>